<comment type="similarity">
    <text evidence="2">Belongs to the GSP F family.</text>
</comment>
<evidence type="ECO:0000313" key="10">
    <source>
        <dbReference type="Proteomes" id="UP000002586"/>
    </source>
</evidence>
<evidence type="ECO:0000256" key="7">
    <source>
        <dbReference type="SAM" id="Phobius"/>
    </source>
</evidence>
<dbReference type="STRING" id="156889.Mmc1_0932"/>
<name>A0L657_MAGMM</name>
<dbReference type="InterPro" id="IPR003004">
    <property type="entry name" value="GspF/PilC"/>
</dbReference>
<protein>
    <submittedName>
        <fullName evidence="9">Type II secretion system protein</fullName>
    </submittedName>
</protein>
<keyword evidence="10" id="KW-1185">Reference proteome</keyword>
<dbReference type="Pfam" id="PF00482">
    <property type="entry name" value="T2SSF"/>
    <property type="match status" value="2"/>
</dbReference>
<accession>A0L657</accession>
<proteinExistence type="inferred from homology"/>
<keyword evidence="4 7" id="KW-0812">Transmembrane</keyword>
<comment type="subcellular location">
    <subcellularLocation>
        <location evidence="1">Cell membrane</location>
        <topology evidence="1">Multi-pass membrane protein</topology>
    </subcellularLocation>
</comment>
<dbReference type="AlphaFoldDB" id="A0L657"/>
<evidence type="ECO:0000313" key="9">
    <source>
        <dbReference type="EMBL" id="ABK43450.1"/>
    </source>
</evidence>
<feature type="domain" description="Type II secretion system protein GspF" evidence="8">
    <location>
        <begin position="279"/>
        <end position="400"/>
    </location>
</feature>
<evidence type="ECO:0000256" key="3">
    <source>
        <dbReference type="ARBA" id="ARBA00022475"/>
    </source>
</evidence>
<dbReference type="OrthoDB" id="9805682at2"/>
<evidence type="ECO:0000256" key="2">
    <source>
        <dbReference type="ARBA" id="ARBA00005745"/>
    </source>
</evidence>
<dbReference type="RefSeq" id="WP_011712607.1">
    <property type="nucleotide sequence ID" value="NC_008576.1"/>
</dbReference>
<feature type="transmembrane region" description="Helical" evidence="7">
    <location>
        <begin position="381"/>
        <end position="402"/>
    </location>
</feature>
<keyword evidence="5 7" id="KW-1133">Transmembrane helix</keyword>
<evidence type="ECO:0000256" key="4">
    <source>
        <dbReference type="ARBA" id="ARBA00022692"/>
    </source>
</evidence>
<feature type="domain" description="Type II secretion system protein GspF" evidence="8">
    <location>
        <begin position="75"/>
        <end position="197"/>
    </location>
</feature>
<reference evidence="10" key="1">
    <citation type="journal article" date="2009" name="Appl. Environ. Microbiol.">
        <title>Complete genome sequence of the chemolithoautotrophic marine magnetotactic coccus strain MC-1.</title>
        <authorList>
            <person name="Schubbe S."/>
            <person name="Williams T.J."/>
            <person name="Xie G."/>
            <person name="Kiss H.E."/>
            <person name="Brettin T.S."/>
            <person name="Martinez D."/>
            <person name="Ross C.A."/>
            <person name="Schuler D."/>
            <person name="Cox B.L."/>
            <person name="Nealson K.H."/>
            <person name="Bazylinski D.A."/>
        </authorList>
    </citation>
    <scope>NUCLEOTIDE SEQUENCE [LARGE SCALE GENOMIC DNA]</scope>
    <source>
        <strain evidence="10">ATCC BAA-1437 / JCM 17883 / MC-1</strain>
    </source>
</reference>
<organism evidence="9 10">
    <name type="scientific">Magnetococcus marinus (strain ATCC BAA-1437 / JCM 17883 / MC-1)</name>
    <dbReference type="NCBI Taxonomy" id="156889"/>
    <lineage>
        <taxon>Bacteria</taxon>
        <taxon>Pseudomonadati</taxon>
        <taxon>Pseudomonadota</taxon>
        <taxon>Magnetococcia</taxon>
        <taxon>Magnetococcales</taxon>
        <taxon>Magnetococcaceae</taxon>
        <taxon>Magnetococcus</taxon>
    </lineage>
</organism>
<feature type="transmembrane region" description="Helical" evidence="7">
    <location>
        <begin position="222"/>
        <end position="245"/>
    </location>
</feature>
<dbReference type="Gene3D" id="1.20.81.30">
    <property type="entry name" value="Type II secretion system (T2SS), domain F"/>
    <property type="match status" value="2"/>
</dbReference>
<feature type="transmembrane region" description="Helical" evidence="7">
    <location>
        <begin position="173"/>
        <end position="194"/>
    </location>
</feature>
<keyword evidence="3" id="KW-1003">Cell membrane</keyword>
<dbReference type="KEGG" id="mgm:Mmc1_0932"/>
<sequence length="408" mass="45151">MAYFYYKYLSKDGPIATGLIDLPYDNPISATTYLEQQGHTVIVVNPLSPFMGALAGLAIHTFEKKVTMEELAEGLTNMAVMLKAGIPLITCLKDTIADHDNSTLSKVGQQLVMRVEGGSSLAEALAAYPRYFPDTLVFLVRLGEETGSLDQTVRDAAAHTQKMDKIRRDTKSALTYPTFMFVAIFGAMFFWIYLVVPPMADMFKQFQLDLPVFTKMVIDGSVVIKANVGMIFGVLLGTIFTLVALVKSSAAVRKLIQRILMKTPIFKVILTAFNLAFITQYMSMMLRAGVDVMRTLQVLKEAIPNEIYREHLDQVQENLVSGIGLRESFDKVGIFPNFVVRMIGVGEQSGTLSEQLEYIAEDYRVKLDELVGNIGKLVEPIAIVVGGGLFIALAMALFAPLYQLIKNI</sequence>
<dbReference type="eggNOG" id="COG1459">
    <property type="taxonomic scope" value="Bacteria"/>
</dbReference>
<evidence type="ECO:0000259" key="8">
    <source>
        <dbReference type="Pfam" id="PF00482"/>
    </source>
</evidence>
<evidence type="ECO:0000256" key="5">
    <source>
        <dbReference type="ARBA" id="ARBA00022989"/>
    </source>
</evidence>
<dbReference type="GO" id="GO:0005886">
    <property type="term" value="C:plasma membrane"/>
    <property type="evidence" value="ECO:0007669"/>
    <property type="project" value="UniProtKB-SubCell"/>
</dbReference>
<feature type="transmembrane region" description="Helical" evidence="7">
    <location>
        <begin position="265"/>
        <end position="283"/>
    </location>
</feature>
<dbReference type="Proteomes" id="UP000002586">
    <property type="component" value="Chromosome"/>
</dbReference>
<dbReference type="EMBL" id="CP000471">
    <property type="protein sequence ID" value="ABK43450.1"/>
    <property type="molecule type" value="Genomic_DNA"/>
</dbReference>
<keyword evidence="6 7" id="KW-0472">Membrane</keyword>
<reference evidence="9 10" key="2">
    <citation type="journal article" date="2012" name="Int. J. Syst. Evol. Microbiol.">
        <title>Magnetococcus marinus gen. nov., sp. nov., a marine, magnetotactic bacterium that represents a novel lineage (Magnetococcaceae fam. nov.; Magnetococcales ord. nov.) at the base of the Alphaproteobacteria.</title>
        <authorList>
            <person name="Bazylinski D.A."/>
            <person name="Williams T.J."/>
            <person name="Lefevre C.T."/>
            <person name="Berg R.J."/>
            <person name="Zhang C.L."/>
            <person name="Bowser S.S."/>
            <person name="Dean A.J."/>
            <person name="Beveridge T.J."/>
        </authorList>
    </citation>
    <scope>NUCLEOTIDE SEQUENCE [LARGE SCALE GENOMIC DNA]</scope>
    <source>
        <strain evidence="10">ATCC BAA-1437 / JCM 17883 / MC-1</strain>
    </source>
</reference>
<evidence type="ECO:0000256" key="6">
    <source>
        <dbReference type="ARBA" id="ARBA00023136"/>
    </source>
</evidence>
<dbReference type="InterPro" id="IPR018076">
    <property type="entry name" value="T2SS_GspF_dom"/>
</dbReference>
<dbReference type="PANTHER" id="PTHR30012">
    <property type="entry name" value="GENERAL SECRETION PATHWAY PROTEIN"/>
    <property type="match status" value="1"/>
</dbReference>
<gene>
    <name evidence="9" type="ordered locus">Mmc1_0932</name>
</gene>
<evidence type="ECO:0000256" key="1">
    <source>
        <dbReference type="ARBA" id="ARBA00004651"/>
    </source>
</evidence>
<dbReference type="PANTHER" id="PTHR30012:SF0">
    <property type="entry name" value="TYPE II SECRETION SYSTEM PROTEIN F-RELATED"/>
    <property type="match status" value="1"/>
</dbReference>
<dbReference type="HOGENOM" id="CLU_035032_2_2_5"/>
<dbReference type="InterPro" id="IPR042094">
    <property type="entry name" value="T2SS_GspF_sf"/>
</dbReference>